<evidence type="ECO:0008006" key="5">
    <source>
        <dbReference type="Google" id="ProtNLM"/>
    </source>
</evidence>
<gene>
    <name evidence="3" type="ORF">GCK72_007944</name>
</gene>
<accession>A0A6A5HNR1</accession>
<sequence>MLSYRLLPVLFILTIGFVGVTGENQEEIPCEDESTTSNNNGKDTTVTTTPTVPKTTTIRPCGKVNAPVTPYLRKNGYWCSMMFVYGANSTNIYGYDNAVFDCNLNNLVLGSLETDKEKASYIKLVQETVLYDLTAFWVAASLNTTDHKYYWADGHAVGLLDPQPTVVDPNGRVAWFINKNSSVPGYGDYRVVEKSGNGNPKVNANLCGAPGIQFN</sequence>
<dbReference type="EMBL" id="WUAV01000002">
    <property type="protein sequence ID" value="KAF1767983.1"/>
    <property type="molecule type" value="Genomic_DNA"/>
</dbReference>
<feature type="region of interest" description="Disordered" evidence="1">
    <location>
        <begin position="28"/>
        <end position="52"/>
    </location>
</feature>
<keyword evidence="2" id="KW-0732">Signal</keyword>
<dbReference type="Proteomes" id="UP000483820">
    <property type="component" value="Chromosome II"/>
</dbReference>
<feature type="chain" id="PRO_5025421018" description="C-type lectin domain-containing protein" evidence="2">
    <location>
        <begin position="23"/>
        <end position="215"/>
    </location>
</feature>
<reference evidence="3 4" key="1">
    <citation type="submission" date="2019-12" db="EMBL/GenBank/DDBJ databases">
        <title>Chromosome-level assembly of the Caenorhabditis remanei genome.</title>
        <authorList>
            <person name="Teterina A.A."/>
            <person name="Willis J.H."/>
            <person name="Phillips P.C."/>
        </authorList>
    </citation>
    <scope>NUCLEOTIDE SEQUENCE [LARGE SCALE GENOMIC DNA]</scope>
    <source>
        <strain evidence="3 4">PX506</strain>
        <tissue evidence="3">Whole organism</tissue>
    </source>
</reference>
<organism evidence="3 4">
    <name type="scientific">Caenorhabditis remanei</name>
    <name type="common">Caenorhabditis vulgaris</name>
    <dbReference type="NCBI Taxonomy" id="31234"/>
    <lineage>
        <taxon>Eukaryota</taxon>
        <taxon>Metazoa</taxon>
        <taxon>Ecdysozoa</taxon>
        <taxon>Nematoda</taxon>
        <taxon>Chromadorea</taxon>
        <taxon>Rhabditida</taxon>
        <taxon>Rhabditina</taxon>
        <taxon>Rhabditomorpha</taxon>
        <taxon>Rhabditoidea</taxon>
        <taxon>Rhabditidae</taxon>
        <taxon>Peloderinae</taxon>
        <taxon>Caenorhabditis</taxon>
    </lineage>
</organism>
<dbReference type="KEGG" id="crq:GCK72_007944"/>
<name>A0A6A5HNR1_CAERE</name>
<evidence type="ECO:0000313" key="4">
    <source>
        <dbReference type="Proteomes" id="UP000483820"/>
    </source>
</evidence>
<protein>
    <recommendedName>
        <fullName evidence="5">C-type lectin domain-containing protein</fullName>
    </recommendedName>
</protein>
<dbReference type="RefSeq" id="XP_053590746.1">
    <property type="nucleotide sequence ID" value="XM_053726552.1"/>
</dbReference>
<proteinExistence type="predicted"/>
<dbReference type="AlphaFoldDB" id="A0A6A5HNR1"/>
<feature type="signal peptide" evidence="2">
    <location>
        <begin position="1"/>
        <end position="22"/>
    </location>
</feature>
<dbReference type="SUPFAM" id="SSF56436">
    <property type="entry name" value="C-type lectin-like"/>
    <property type="match status" value="1"/>
</dbReference>
<evidence type="ECO:0000313" key="3">
    <source>
        <dbReference type="EMBL" id="KAF1767983.1"/>
    </source>
</evidence>
<evidence type="ECO:0000256" key="1">
    <source>
        <dbReference type="SAM" id="MobiDB-lite"/>
    </source>
</evidence>
<dbReference type="CTD" id="78774560"/>
<dbReference type="GeneID" id="78774560"/>
<comment type="caution">
    <text evidence="3">The sequence shown here is derived from an EMBL/GenBank/DDBJ whole genome shotgun (WGS) entry which is preliminary data.</text>
</comment>
<evidence type="ECO:0000256" key="2">
    <source>
        <dbReference type="SAM" id="SignalP"/>
    </source>
</evidence>
<dbReference type="InterPro" id="IPR016187">
    <property type="entry name" value="CTDL_fold"/>
</dbReference>